<sequence length="99" mass="11033">MTETETIDVLAARIAANLAKLDPHVPLGVALWDIETIAAYLKRSPESTRNRIVCLPGFPQVIRLPGEKPGARSRPLWKAIEVIRWAESYRNDHGPKAAH</sequence>
<keyword evidence="2" id="KW-1185">Reference proteome</keyword>
<proteinExistence type="predicted"/>
<protein>
    <submittedName>
        <fullName evidence="1">Uncharacterized protein</fullName>
    </submittedName>
</protein>
<evidence type="ECO:0000313" key="2">
    <source>
        <dbReference type="Proteomes" id="UP000325273"/>
    </source>
</evidence>
<name>A0A5B0HMC9_9BURK</name>
<dbReference type="AlphaFoldDB" id="A0A5B0HMC9"/>
<dbReference type="Proteomes" id="UP000325273">
    <property type="component" value="Unassembled WGS sequence"/>
</dbReference>
<accession>A0A5B0HMC9</accession>
<evidence type="ECO:0000313" key="1">
    <source>
        <dbReference type="EMBL" id="KAA1015943.1"/>
    </source>
</evidence>
<dbReference type="RefSeq" id="WP_149668070.1">
    <property type="nucleotide sequence ID" value="NZ_VTUZ01000001.1"/>
</dbReference>
<reference evidence="1 2" key="1">
    <citation type="submission" date="2019-08" db="EMBL/GenBank/DDBJ databases">
        <title>Paraburkholderia sp. DCY113.</title>
        <authorList>
            <person name="Kang J."/>
        </authorList>
    </citation>
    <scope>NUCLEOTIDE SEQUENCE [LARGE SCALE GENOMIC DNA]</scope>
    <source>
        <strain evidence="1 2">DCY113</strain>
    </source>
</reference>
<comment type="caution">
    <text evidence="1">The sequence shown here is derived from an EMBL/GenBank/DDBJ whole genome shotgun (WGS) entry which is preliminary data.</text>
</comment>
<organism evidence="1 2">
    <name type="scientific">Paraburkholderia panacisoli</name>
    <dbReference type="NCBI Taxonomy" id="2603818"/>
    <lineage>
        <taxon>Bacteria</taxon>
        <taxon>Pseudomonadati</taxon>
        <taxon>Pseudomonadota</taxon>
        <taxon>Betaproteobacteria</taxon>
        <taxon>Burkholderiales</taxon>
        <taxon>Burkholderiaceae</taxon>
        <taxon>Paraburkholderia</taxon>
    </lineage>
</organism>
<dbReference type="EMBL" id="VTUZ01000001">
    <property type="protein sequence ID" value="KAA1015943.1"/>
    <property type="molecule type" value="Genomic_DNA"/>
</dbReference>
<gene>
    <name evidence="1" type="ORF">FVF58_00895</name>
</gene>